<feature type="transmembrane region" description="Helical" evidence="9">
    <location>
        <begin position="319"/>
        <end position="339"/>
    </location>
</feature>
<evidence type="ECO:0000256" key="9">
    <source>
        <dbReference type="RuleBase" id="RU365028"/>
    </source>
</evidence>
<feature type="transmembrane region" description="Helical" evidence="9">
    <location>
        <begin position="284"/>
        <end position="313"/>
    </location>
</feature>
<dbReference type="PANTHER" id="PTHR31503">
    <property type="entry name" value="VACUOLAR CALCIUM ION TRANSPORTER"/>
    <property type="match status" value="1"/>
</dbReference>
<comment type="similarity">
    <text evidence="9">Belongs to the Ca(2+):cation antiporter (CaCA) (TC 2.A.19) family.</text>
</comment>
<dbReference type="NCBIfam" id="TIGR00378">
    <property type="entry name" value="cax"/>
    <property type="match status" value="1"/>
</dbReference>
<evidence type="ECO:0000256" key="5">
    <source>
        <dbReference type="ARBA" id="ARBA00022837"/>
    </source>
</evidence>
<evidence type="ECO:0000256" key="2">
    <source>
        <dbReference type="ARBA" id="ARBA00022448"/>
    </source>
</evidence>
<feature type="transmembrane region" description="Helical" evidence="9">
    <location>
        <begin position="142"/>
        <end position="164"/>
    </location>
</feature>
<protein>
    <recommendedName>
        <fullName evidence="9">Ca(2+)/H(+) antiporter</fullName>
    </recommendedName>
</protein>
<dbReference type="GO" id="GO:0016020">
    <property type="term" value="C:membrane"/>
    <property type="evidence" value="ECO:0007669"/>
    <property type="project" value="InterPro"/>
</dbReference>
<proteinExistence type="inferred from homology"/>
<sequence length="366" mass="37721">MTTATNTSPSTAPTFVRSDRLILAGGGIAVALAAVTRFVGAGAVLPFLCSAVAVTLLASLVGRSVEQLGDRFGAGATGVLQSALGNLPELFIALFALRAGLVGVVQAALIGSILANLLLVLGLAFLVGGLKHGTQKLDSDRARSIIVLMVLSVAAMVVPSLAHYVHTPAAAHEKTLSLIVSVILLVLFALTLPASLRRGETADAGAGMDHETPRWPVWLAVGLLTVAAVLSAFVSDWFVVALEPAMKALSISDAFAGLVIVAIAGNAIENVVGVQLAARNRSEYAFSIVINSPIQIALVLAPLLVVLSAVFGFATLTLVFPPLLVVSVVIAVILTAFITFDGESTWIEGAALIAVYAVIATSFWWG</sequence>
<feature type="transmembrane region" description="Helical" evidence="9">
    <location>
        <begin position="83"/>
        <end position="101"/>
    </location>
</feature>
<dbReference type="GO" id="GO:0012505">
    <property type="term" value="C:endomembrane system"/>
    <property type="evidence" value="ECO:0007669"/>
    <property type="project" value="UniProtKB-SubCell"/>
</dbReference>
<dbReference type="GO" id="GO:0015369">
    <property type="term" value="F:calcium:proton antiporter activity"/>
    <property type="evidence" value="ECO:0007669"/>
    <property type="project" value="UniProtKB-UniRule"/>
</dbReference>
<keyword evidence="6 9" id="KW-1133">Transmembrane helix</keyword>
<keyword evidence="4 9" id="KW-0812">Transmembrane</keyword>
<dbReference type="AlphaFoldDB" id="A0A852WH36"/>
<evidence type="ECO:0000259" key="10">
    <source>
        <dbReference type="Pfam" id="PF01699"/>
    </source>
</evidence>
<feature type="domain" description="Sodium/calcium exchanger membrane region" evidence="10">
    <location>
        <begin position="44"/>
        <end position="192"/>
    </location>
</feature>
<comment type="function">
    <text evidence="9">Ca(+)/H(+) antiporter that extrudes calcium in exchange for external protons.</text>
</comment>
<keyword evidence="12" id="KW-1185">Reference proteome</keyword>
<feature type="transmembrane region" description="Helical" evidence="9">
    <location>
        <begin position="217"/>
        <end position="242"/>
    </location>
</feature>
<evidence type="ECO:0000313" key="11">
    <source>
        <dbReference type="EMBL" id="NYG08527.1"/>
    </source>
</evidence>
<keyword evidence="5 9" id="KW-0106">Calcium</keyword>
<dbReference type="InterPro" id="IPR004798">
    <property type="entry name" value="CAX-like"/>
</dbReference>
<evidence type="ECO:0000256" key="4">
    <source>
        <dbReference type="ARBA" id="ARBA00022692"/>
    </source>
</evidence>
<evidence type="ECO:0000256" key="6">
    <source>
        <dbReference type="ARBA" id="ARBA00022989"/>
    </source>
</evidence>
<feature type="transmembrane region" description="Helical" evidence="9">
    <location>
        <begin position="254"/>
        <end position="272"/>
    </location>
</feature>
<dbReference type="Gene3D" id="1.20.1420.30">
    <property type="entry name" value="NCX, central ion-binding region"/>
    <property type="match status" value="1"/>
</dbReference>
<comment type="subcellular location">
    <subcellularLocation>
        <location evidence="1">Endomembrane system</location>
        <topology evidence="1">Multi-pass membrane protein</topology>
    </subcellularLocation>
</comment>
<comment type="caution">
    <text evidence="11">The sequence shown here is derived from an EMBL/GenBank/DDBJ whole genome shotgun (WGS) entry which is preliminary data.</text>
</comment>
<dbReference type="RefSeq" id="WP_179423013.1">
    <property type="nucleotide sequence ID" value="NZ_JACCAB010000001.1"/>
</dbReference>
<keyword evidence="9" id="KW-0050">Antiport</keyword>
<feature type="transmembrane region" description="Helical" evidence="9">
    <location>
        <begin position="107"/>
        <end position="130"/>
    </location>
</feature>
<dbReference type="GO" id="GO:0006874">
    <property type="term" value="P:intracellular calcium ion homeostasis"/>
    <property type="evidence" value="ECO:0007669"/>
    <property type="project" value="TreeGrafter"/>
</dbReference>
<feature type="transmembrane region" description="Helical" evidence="9">
    <location>
        <begin position="346"/>
        <end position="365"/>
    </location>
</feature>
<feature type="transmembrane region" description="Helical" evidence="9">
    <location>
        <begin position="21"/>
        <end position="39"/>
    </location>
</feature>
<evidence type="ECO:0000256" key="8">
    <source>
        <dbReference type="ARBA" id="ARBA00023136"/>
    </source>
</evidence>
<evidence type="ECO:0000256" key="7">
    <source>
        <dbReference type="ARBA" id="ARBA00023065"/>
    </source>
</evidence>
<keyword evidence="2 9" id="KW-0813">Transport</keyword>
<keyword evidence="3 9" id="KW-0109">Calcium transport</keyword>
<accession>A0A852WH36</accession>
<gene>
    <name evidence="11" type="ORF">BJ986_003014</name>
</gene>
<keyword evidence="7 9" id="KW-0406">Ion transport</keyword>
<dbReference type="InterPro" id="IPR004713">
    <property type="entry name" value="CaH_exchang"/>
</dbReference>
<evidence type="ECO:0000256" key="3">
    <source>
        <dbReference type="ARBA" id="ARBA00022568"/>
    </source>
</evidence>
<feature type="transmembrane region" description="Helical" evidence="9">
    <location>
        <begin position="176"/>
        <end position="196"/>
    </location>
</feature>
<dbReference type="Proteomes" id="UP000573599">
    <property type="component" value="Unassembled WGS sequence"/>
</dbReference>
<dbReference type="EMBL" id="JACCAB010000001">
    <property type="protein sequence ID" value="NYG08527.1"/>
    <property type="molecule type" value="Genomic_DNA"/>
</dbReference>
<feature type="transmembrane region" description="Helical" evidence="9">
    <location>
        <begin position="45"/>
        <end position="62"/>
    </location>
</feature>
<dbReference type="Pfam" id="PF01699">
    <property type="entry name" value="Na_Ca_ex"/>
    <property type="match status" value="2"/>
</dbReference>
<organism evidence="11 12">
    <name type="scientific">Pedococcus badiiscoriae</name>
    <dbReference type="NCBI Taxonomy" id="642776"/>
    <lineage>
        <taxon>Bacteria</taxon>
        <taxon>Bacillati</taxon>
        <taxon>Actinomycetota</taxon>
        <taxon>Actinomycetes</taxon>
        <taxon>Micrococcales</taxon>
        <taxon>Intrasporangiaceae</taxon>
        <taxon>Pedococcus</taxon>
    </lineage>
</organism>
<keyword evidence="8 9" id="KW-0472">Membrane</keyword>
<evidence type="ECO:0000313" key="12">
    <source>
        <dbReference type="Proteomes" id="UP000573599"/>
    </source>
</evidence>
<name>A0A852WH36_9MICO</name>
<dbReference type="InterPro" id="IPR044880">
    <property type="entry name" value="NCX_ion-bd_dom_sf"/>
</dbReference>
<feature type="domain" description="Sodium/calcium exchanger membrane region" evidence="10">
    <location>
        <begin position="220"/>
        <end position="364"/>
    </location>
</feature>
<dbReference type="PANTHER" id="PTHR31503:SF22">
    <property type="entry name" value="VACUOLAR CALCIUM ION TRANSPORTER"/>
    <property type="match status" value="1"/>
</dbReference>
<evidence type="ECO:0000256" key="1">
    <source>
        <dbReference type="ARBA" id="ARBA00004127"/>
    </source>
</evidence>
<reference evidence="11 12" key="1">
    <citation type="submission" date="2020-07" db="EMBL/GenBank/DDBJ databases">
        <title>Sequencing the genomes of 1000 actinobacteria strains.</title>
        <authorList>
            <person name="Klenk H.-P."/>
        </authorList>
    </citation>
    <scope>NUCLEOTIDE SEQUENCE [LARGE SCALE GENOMIC DNA]</scope>
    <source>
        <strain evidence="11 12">DSM 23987</strain>
    </source>
</reference>
<dbReference type="InterPro" id="IPR004837">
    <property type="entry name" value="NaCa_Exmemb"/>
</dbReference>